<dbReference type="PROSITE" id="PS51419">
    <property type="entry name" value="RAB"/>
    <property type="match status" value="1"/>
</dbReference>
<organism evidence="5 6">
    <name type="scientific">Desmophyllum pertusum</name>
    <dbReference type="NCBI Taxonomy" id="174260"/>
    <lineage>
        <taxon>Eukaryota</taxon>
        <taxon>Metazoa</taxon>
        <taxon>Cnidaria</taxon>
        <taxon>Anthozoa</taxon>
        <taxon>Hexacorallia</taxon>
        <taxon>Scleractinia</taxon>
        <taxon>Caryophylliina</taxon>
        <taxon>Caryophylliidae</taxon>
        <taxon>Desmophyllum</taxon>
    </lineage>
</organism>
<gene>
    <name evidence="5" type="ORF">OS493_013690</name>
</gene>
<comment type="subcellular location">
    <subcellularLocation>
        <location evidence="1">Membrane</location>
    </subcellularLocation>
</comment>
<dbReference type="GO" id="GO:0003924">
    <property type="term" value="F:GTPase activity"/>
    <property type="evidence" value="ECO:0007669"/>
    <property type="project" value="InterPro"/>
</dbReference>
<dbReference type="SMART" id="SM00175">
    <property type="entry name" value="RAB"/>
    <property type="match status" value="1"/>
</dbReference>
<dbReference type="GO" id="GO:0016020">
    <property type="term" value="C:membrane"/>
    <property type="evidence" value="ECO:0007669"/>
    <property type="project" value="UniProtKB-SubCell"/>
</dbReference>
<dbReference type="AlphaFoldDB" id="A0A9X0D5J8"/>
<keyword evidence="2" id="KW-0547">Nucleotide-binding</keyword>
<proteinExistence type="predicted"/>
<name>A0A9X0D5J8_9CNID</name>
<dbReference type="FunFam" id="3.40.50.300:FF:002060">
    <property type="entry name" value="Rho family GTPase"/>
    <property type="match status" value="1"/>
</dbReference>
<keyword evidence="6" id="KW-1185">Reference proteome</keyword>
<dbReference type="SMART" id="SM00173">
    <property type="entry name" value="RAS"/>
    <property type="match status" value="1"/>
</dbReference>
<accession>A0A9X0D5J8</accession>
<dbReference type="InterPro" id="IPR027417">
    <property type="entry name" value="P-loop_NTPase"/>
</dbReference>
<dbReference type="GO" id="GO:0005525">
    <property type="term" value="F:GTP binding"/>
    <property type="evidence" value="ECO:0007669"/>
    <property type="project" value="UniProtKB-KW"/>
</dbReference>
<evidence type="ECO:0000256" key="1">
    <source>
        <dbReference type="ARBA" id="ARBA00004370"/>
    </source>
</evidence>
<dbReference type="EMBL" id="MU825879">
    <property type="protein sequence ID" value="KAJ7385664.1"/>
    <property type="molecule type" value="Genomic_DNA"/>
</dbReference>
<dbReference type="GO" id="GO:0007264">
    <property type="term" value="P:small GTPase-mediated signal transduction"/>
    <property type="evidence" value="ECO:0007669"/>
    <property type="project" value="InterPro"/>
</dbReference>
<dbReference type="InterPro" id="IPR005225">
    <property type="entry name" value="Small_GTP-bd"/>
</dbReference>
<keyword evidence="4" id="KW-0472">Membrane</keyword>
<dbReference type="PANTHER" id="PTHR24072">
    <property type="entry name" value="RHO FAMILY GTPASE"/>
    <property type="match status" value="1"/>
</dbReference>
<evidence type="ECO:0000256" key="2">
    <source>
        <dbReference type="ARBA" id="ARBA00022741"/>
    </source>
</evidence>
<evidence type="ECO:0000313" key="5">
    <source>
        <dbReference type="EMBL" id="KAJ7385664.1"/>
    </source>
</evidence>
<evidence type="ECO:0000313" key="6">
    <source>
        <dbReference type="Proteomes" id="UP001163046"/>
    </source>
</evidence>
<dbReference type="Gene3D" id="3.40.50.300">
    <property type="entry name" value="P-loop containing nucleotide triphosphate hydrolases"/>
    <property type="match status" value="1"/>
</dbReference>
<dbReference type="SUPFAM" id="SSF52540">
    <property type="entry name" value="P-loop containing nucleoside triphosphate hydrolases"/>
    <property type="match status" value="1"/>
</dbReference>
<dbReference type="InterPro" id="IPR003578">
    <property type="entry name" value="Small_GTPase_Rho"/>
</dbReference>
<reference evidence="5" key="1">
    <citation type="submission" date="2023-01" db="EMBL/GenBank/DDBJ databases">
        <title>Genome assembly of the deep-sea coral Lophelia pertusa.</title>
        <authorList>
            <person name="Herrera S."/>
            <person name="Cordes E."/>
        </authorList>
    </citation>
    <scope>NUCLEOTIDE SEQUENCE</scope>
    <source>
        <strain evidence="5">USNM1676648</strain>
        <tissue evidence="5">Polyp</tissue>
    </source>
</reference>
<evidence type="ECO:0000256" key="3">
    <source>
        <dbReference type="ARBA" id="ARBA00023134"/>
    </source>
</evidence>
<dbReference type="OrthoDB" id="8830751at2759"/>
<dbReference type="PROSITE" id="PS51421">
    <property type="entry name" value="RAS"/>
    <property type="match status" value="1"/>
</dbReference>
<dbReference type="NCBIfam" id="TIGR00231">
    <property type="entry name" value="small_GTP"/>
    <property type="match status" value="1"/>
</dbReference>
<keyword evidence="3" id="KW-0342">GTP-binding</keyword>
<dbReference type="InterPro" id="IPR001806">
    <property type="entry name" value="Small_GTPase"/>
</dbReference>
<sequence>MKLHRNRKQRAVSLPAVSYKSEHGAGNKLVVNSNGEQSLEYTGQATERYKLSVVGDSECGKTSLLNALVKSDFDAEESCIFDECVTDIITEECRLEVVLWEISGLEDYESIRREMYRDSDVILICFDIGHPPSLQSVVKKWVPEVSHACPGVPYLLIGCKNDLRTDSALQFYLTVPGQEPDENDSISRLKAVSVAQSVMAREYVECCAKTRWNVKEVFKSAACAIIHKDDKDDGKGSEETNKSRNRKFSWFTRRSSGSDINDCNAVARSVSGNRRLSLFSTS</sequence>
<evidence type="ECO:0008006" key="7">
    <source>
        <dbReference type="Google" id="ProtNLM"/>
    </source>
</evidence>
<dbReference type="PROSITE" id="PS51420">
    <property type="entry name" value="RHO"/>
    <property type="match status" value="1"/>
</dbReference>
<comment type="caution">
    <text evidence="5">The sequence shown here is derived from an EMBL/GenBank/DDBJ whole genome shotgun (WGS) entry which is preliminary data.</text>
</comment>
<evidence type="ECO:0000256" key="4">
    <source>
        <dbReference type="ARBA" id="ARBA00023136"/>
    </source>
</evidence>
<dbReference type="Pfam" id="PF00071">
    <property type="entry name" value="Ras"/>
    <property type="match status" value="1"/>
</dbReference>
<dbReference type="SMART" id="SM00174">
    <property type="entry name" value="RHO"/>
    <property type="match status" value="1"/>
</dbReference>
<dbReference type="PRINTS" id="PR00449">
    <property type="entry name" value="RASTRNSFRMNG"/>
</dbReference>
<protein>
    <recommendedName>
        <fullName evidence="7">Rho GTPase</fullName>
    </recommendedName>
</protein>
<dbReference type="Proteomes" id="UP001163046">
    <property type="component" value="Unassembled WGS sequence"/>
</dbReference>